<evidence type="ECO:0000256" key="2">
    <source>
        <dbReference type="SAM" id="Phobius"/>
    </source>
</evidence>
<keyword evidence="2" id="KW-0812">Transmembrane</keyword>
<dbReference type="Proteomes" id="UP000180043">
    <property type="component" value="Unassembled WGS sequence"/>
</dbReference>
<evidence type="ECO:0000256" key="1">
    <source>
        <dbReference type="SAM" id="MobiDB-lite"/>
    </source>
</evidence>
<gene>
    <name evidence="3" type="ORF">BKG82_27995</name>
</gene>
<feature type="region of interest" description="Disordered" evidence="1">
    <location>
        <begin position="1"/>
        <end position="33"/>
    </location>
</feature>
<evidence type="ECO:0000313" key="3">
    <source>
        <dbReference type="EMBL" id="OHU46052.1"/>
    </source>
</evidence>
<dbReference type="AlphaFoldDB" id="A0A1S1LGW5"/>
<feature type="compositionally biased region" description="Low complexity" evidence="1">
    <location>
        <begin position="1"/>
        <end position="11"/>
    </location>
</feature>
<comment type="caution">
    <text evidence="3">The sequence shown here is derived from an EMBL/GenBank/DDBJ whole genome shotgun (WGS) entry which is preliminary data.</text>
</comment>
<keyword evidence="2" id="KW-1133">Transmembrane helix</keyword>
<organism evidence="3 4">
    <name type="scientific">Mycobacteroides chelonae</name>
    <name type="common">Mycobacterium chelonae</name>
    <dbReference type="NCBI Taxonomy" id="1774"/>
    <lineage>
        <taxon>Bacteria</taxon>
        <taxon>Bacillati</taxon>
        <taxon>Actinomycetota</taxon>
        <taxon>Actinomycetes</taxon>
        <taxon>Mycobacteriales</taxon>
        <taxon>Mycobacteriaceae</taxon>
        <taxon>Mycobacteroides</taxon>
    </lineage>
</organism>
<dbReference type="EMBL" id="MLIQ01000049">
    <property type="protein sequence ID" value="OHU46052.1"/>
    <property type="molecule type" value="Genomic_DNA"/>
</dbReference>
<reference evidence="3 4" key="1">
    <citation type="submission" date="2016-10" db="EMBL/GenBank/DDBJ databases">
        <title>Evaluation of Human, Veterinary and Environmental Mycobacterium chelonae Isolates by Core Genome Phylogenomic Analysis, Targeted Gene Comparison, and Anti-microbial Susceptibility Patterns: A Tale of Mistaken Identities.</title>
        <authorList>
            <person name="Fogelson S.B."/>
            <person name="Camus A.C."/>
            <person name="Lorenz W."/>
            <person name="Vasireddy R."/>
            <person name="Vasireddy S."/>
            <person name="Smith T."/>
            <person name="Brown-Elliott B.A."/>
            <person name="Wallace R.J.Jr."/>
            <person name="Hasan N.A."/>
            <person name="Reischl U."/>
            <person name="Sanchez S."/>
        </authorList>
    </citation>
    <scope>NUCLEOTIDE SEQUENCE [LARGE SCALE GENOMIC DNA]</scope>
    <source>
        <strain evidence="3 4">15515</strain>
    </source>
</reference>
<feature type="transmembrane region" description="Helical" evidence="2">
    <location>
        <begin position="39"/>
        <end position="61"/>
    </location>
</feature>
<sequence length="360" mass="38820">MAAGSPGTPQWTAPPAPPPPPPQALPSTPPGRHRPALKWAGTVAAFAVAIAVGVGGTLLIIDMGKPKSNGATPNPFGVASANDNGPAGVITEDASCEPLQPIYKALYDGEQNGWQNRNIGVPKSAWDARDEKMFTDVGNTFRKTADATAALAKLTQHRTMRELYGQFAAYARTYADHIPTYTPNDENLAQASIVSMNMILSICQAITNGAAENRGRMINAAAPPTTVAPVTDPDKPALLMTSPDPQCEPMLQAVKDIDADPVIINWQKEPYDIPYENLPESWRADNRAAMPIWTRFADQMESVGRSFASPVAQDIAVLQAQYGRAYIQGNPTYSPPDNELFSVLRARFFKAVCQYVTPSK</sequence>
<feature type="compositionally biased region" description="Pro residues" evidence="1">
    <location>
        <begin position="12"/>
        <end position="29"/>
    </location>
</feature>
<accession>A0A1S1LGW5</accession>
<evidence type="ECO:0000313" key="4">
    <source>
        <dbReference type="Proteomes" id="UP000180043"/>
    </source>
</evidence>
<proteinExistence type="predicted"/>
<name>A0A1S1LGW5_MYCCH</name>
<keyword evidence="2" id="KW-0472">Membrane</keyword>
<protein>
    <submittedName>
        <fullName evidence="3">Uncharacterized protein</fullName>
    </submittedName>
</protein>